<dbReference type="PANTHER" id="PTHR11735">
    <property type="entry name" value="TRNA N6-ADENOSINE THREONYLCARBAMOYLTRANSFERASE"/>
    <property type="match status" value="1"/>
</dbReference>
<dbReference type="NCBIfam" id="TIGR03725">
    <property type="entry name" value="T6A_YeaZ"/>
    <property type="match status" value="1"/>
</dbReference>
<gene>
    <name evidence="2" type="ORF">AERYTH_13395</name>
</gene>
<reference evidence="2 3" key="1">
    <citation type="journal article" date="1991" name="Int. J. Syst. Bacteriol.">
        <title>Description of the erythromycin-producing bacterium Arthrobacter sp. strain NRRL B-3381 as Aeromicrobium erythreum gen. nov., sp. nov.</title>
        <authorList>
            <person name="Miller E.S."/>
            <person name="Woese C.R."/>
            <person name="Brenner S."/>
        </authorList>
    </citation>
    <scope>NUCLEOTIDE SEQUENCE [LARGE SCALE GENOMIC DNA]</scope>
    <source>
        <strain evidence="2 3">AR18</strain>
    </source>
</reference>
<dbReference type="GO" id="GO:0002949">
    <property type="term" value="P:tRNA threonylcarbamoyladenosine modification"/>
    <property type="evidence" value="ECO:0007669"/>
    <property type="project" value="InterPro"/>
</dbReference>
<organism evidence="2 3">
    <name type="scientific">Aeromicrobium erythreum</name>
    <dbReference type="NCBI Taxonomy" id="2041"/>
    <lineage>
        <taxon>Bacteria</taxon>
        <taxon>Bacillati</taxon>
        <taxon>Actinomycetota</taxon>
        <taxon>Actinomycetes</taxon>
        <taxon>Propionibacteriales</taxon>
        <taxon>Nocardioidaceae</taxon>
        <taxon>Aeromicrobium</taxon>
    </lineage>
</organism>
<dbReference type="SUPFAM" id="SSF53067">
    <property type="entry name" value="Actin-like ATPase domain"/>
    <property type="match status" value="2"/>
</dbReference>
<dbReference type="Proteomes" id="UP000067689">
    <property type="component" value="Chromosome"/>
</dbReference>
<feature type="domain" description="Gcp-like" evidence="1">
    <location>
        <begin position="34"/>
        <end position="150"/>
    </location>
</feature>
<dbReference type="Gene3D" id="3.30.420.40">
    <property type="match status" value="2"/>
</dbReference>
<dbReference type="OrthoDB" id="9809995at2"/>
<dbReference type="Pfam" id="PF00814">
    <property type="entry name" value="TsaD"/>
    <property type="match status" value="1"/>
</dbReference>
<dbReference type="EMBL" id="CP011502">
    <property type="protein sequence ID" value="ALX05619.1"/>
    <property type="molecule type" value="Genomic_DNA"/>
</dbReference>
<dbReference type="PATRIC" id="fig|2041.4.peg.2795"/>
<dbReference type="KEGG" id="aer:AERYTH_13395"/>
<evidence type="ECO:0000313" key="3">
    <source>
        <dbReference type="Proteomes" id="UP000067689"/>
    </source>
</evidence>
<evidence type="ECO:0000259" key="1">
    <source>
        <dbReference type="Pfam" id="PF00814"/>
    </source>
</evidence>
<dbReference type="AlphaFoldDB" id="A0A0U3KLR0"/>
<accession>A0A0U3KLR0</accession>
<dbReference type="InterPro" id="IPR000905">
    <property type="entry name" value="Gcp-like_dom"/>
</dbReference>
<dbReference type="CDD" id="cd24032">
    <property type="entry name" value="ASKHA_NBD_TsaB"/>
    <property type="match status" value="1"/>
</dbReference>
<evidence type="ECO:0000313" key="2">
    <source>
        <dbReference type="EMBL" id="ALX05619.1"/>
    </source>
</evidence>
<name>A0A0U3KLR0_9ACTN</name>
<protein>
    <submittedName>
        <fullName evidence="2">Peptidase M22</fullName>
    </submittedName>
</protein>
<dbReference type="GO" id="GO:0005829">
    <property type="term" value="C:cytosol"/>
    <property type="evidence" value="ECO:0007669"/>
    <property type="project" value="TreeGrafter"/>
</dbReference>
<dbReference type="STRING" id="2041.AERYTH_13395"/>
<dbReference type="InterPro" id="IPR043129">
    <property type="entry name" value="ATPase_NBD"/>
</dbReference>
<dbReference type="PANTHER" id="PTHR11735:SF11">
    <property type="entry name" value="TRNA THREONYLCARBAMOYLADENOSINE BIOSYNTHESIS PROTEIN TSAB"/>
    <property type="match status" value="1"/>
</dbReference>
<dbReference type="InterPro" id="IPR022496">
    <property type="entry name" value="T6A_TsaB"/>
</dbReference>
<proteinExistence type="predicted"/>
<keyword evidence="3" id="KW-1185">Reference proteome</keyword>
<dbReference type="RefSeq" id="WP_067859678.1">
    <property type="nucleotide sequence ID" value="NZ_CP011502.1"/>
</dbReference>
<sequence>MLLLAIDTSGPAVSVAVHDGDQVVGSAQGEGTMAHGELLAPAVRDALADAGRSAADLTDVAVGVGPGPFTGLRVGIVTARTLAATLGLTSHGVCSLDALALDAGLGAEHLVAIDARRKEVYWARYVPDADGVPRRVDGPHVDKPVELARLHPDLPVVGRGATLYADVLDATDGPLDPSAAALAEGVVRGHVEVLGLEPLYLRRPDAQPAAPVR</sequence>